<dbReference type="AlphaFoldDB" id="A0A1E5L7A1"/>
<evidence type="ECO:0000313" key="3">
    <source>
        <dbReference type="Proteomes" id="UP000095255"/>
    </source>
</evidence>
<name>A0A1E5L7A1_9FIRM</name>
<dbReference type="InterPro" id="IPR001387">
    <property type="entry name" value="Cro/C1-type_HTH"/>
</dbReference>
<feature type="domain" description="HTH cro/C1-type" evidence="1">
    <location>
        <begin position="24"/>
        <end position="63"/>
    </location>
</feature>
<dbReference type="OrthoDB" id="2921231at2"/>
<dbReference type="Proteomes" id="UP000095255">
    <property type="component" value="Unassembled WGS sequence"/>
</dbReference>
<keyword evidence="3" id="KW-1185">Reference proteome</keyword>
<dbReference type="SUPFAM" id="SSF47413">
    <property type="entry name" value="lambda repressor-like DNA-binding domains"/>
    <property type="match status" value="1"/>
</dbReference>
<accession>A0A1E5L7A1</accession>
<dbReference type="Gene3D" id="1.10.260.40">
    <property type="entry name" value="lambda repressor-like DNA-binding domains"/>
    <property type="match status" value="1"/>
</dbReference>
<proteinExistence type="predicted"/>
<gene>
    <name evidence="2" type="ORF">BHU72_14855</name>
</gene>
<comment type="caution">
    <text evidence="2">The sequence shown here is derived from an EMBL/GenBank/DDBJ whole genome shotgun (WGS) entry which is preliminary data.</text>
</comment>
<organism evidence="2 3">
    <name type="scientific">Desulfuribacillus stibiiarsenatis</name>
    <dbReference type="NCBI Taxonomy" id="1390249"/>
    <lineage>
        <taxon>Bacteria</taxon>
        <taxon>Bacillati</taxon>
        <taxon>Bacillota</taxon>
        <taxon>Desulfuribacillia</taxon>
        <taxon>Desulfuribacillales</taxon>
        <taxon>Desulfuribacillaceae</taxon>
        <taxon>Desulfuribacillus</taxon>
    </lineage>
</organism>
<dbReference type="GO" id="GO:0003677">
    <property type="term" value="F:DNA binding"/>
    <property type="evidence" value="ECO:0007669"/>
    <property type="project" value="InterPro"/>
</dbReference>
<evidence type="ECO:0000259" key="1">
    <source>
        <dbReference type="PROSITE" id="PS50943"/>
    </source>
</evidence>
<reference evidence="2 3" key="1">
    <citation type="submission" date="2016-09" db="EMBL/GenBank/DDBJ databases">
        <title>Desulfuribacillus arsenicus sp. nov., an obligately anaerobic, dissimilatory arsenic- and antimonate-reducing bacterium isolated from anoxic sediments.</title>
        <authorList>
            <person name="Abin C.A."/>
            <person name="Hollibaugh J.T."/>
        </authorList>
    </citation>
    <scope>NUCLEOTIDE SEQUENCE [LARGE SCALE GENOMIC DNA]</scope>
    <source>
        <strain evidence="2 3">MLFW-2</strain>
    </source>
</reference>
<dbReference type="RefSeq" id="WP_069701631.1">
    <property type="nucleotide sequence ID" value="NZ_MJAT01000009.1"/>
</dbReference>
<dbReference type="STRING" id="1390249.BHU72_14855"/>
<evidence type="ECO:0000313" key="2">
    <source>
        <dbReference type="EMBL" id="OEH86030.1"/>
    </source>
</evidence>
<dbReference type="Pfam" id="PF01381">
    <property type="entry name" value="HTH_3"/>
    <property type="match status" value="1"/>
</dbReference>
<dbReference type="PROSITE" id="PS50943">
    <property type="entry name" value="HTH_CROC1"/>
    <property type="match status" value="1"/>
</dbReference>
<sequence>MKCNLIVILAERKRDKLPNSRQWLADQVGITRQQLGNILNGEDTRLSVAKAISKAVDRKIEHIWPE</sequence>
<dbReference type="EMBL" id="MJAT01000009">
    <property type="protein sequence ID" value="OEH86030.1"/>
    <property type="molecule type" value="Genomic_DNA"/>
</dbReference>
<dbReference type="InterPro" id="IPR010982">
    <property type="entry name" value="Lambda_DNA-bd_dom_sf"/>
</dbReference>
<protein>
    <recommendedName>
        <fullName evidence="1">HTH cro/C1-type domain-containing protein</fullName>
    </recommendedName>
</protein>